<sequence>MSCNGCRVLRRGCNEECTLRQCLQGILSPDSQAVVTLFLTKFYGRDKLLKELIEACPQDRRPEIFGSLVYEACGRIVDPVRGSIGLLMSGNGGECLAAYEAIMSGSVPKIISMLEGYGGSANSHPTISKIFLALKAHERRKVKVTAHLKRLTTRQIDSKDSMVEHGHTTLSGSSTEAPEVNGSEPHTTFKFNHESKDDTFQLKLALGTSTSCYRSD</sequence>
<keyword evidence="2" id="KW-1185">Reference proteome</keyword>
<dbReference type="Proteomes" id="UP001057402">
    <property type="component" value="Chromosome 2"/>
</dbReference>
<name>A0ACB9S7J5_9MYRT</name>
<gene>
    <name evidence="1" type="ORF">MLD38_004402</name>
</gene>
<protein>
    <submittedName>
        <fullName evidence="1">Uncharacterized protein</fullName>
    </submittedName>
</protein>
<reference evidence="2" key="1">
    <citation type="journal article" date="2023" name="Front. Plant Sci.">
        <title>Chromosomal-level genome assembly of Melastoma candidum provides insights into trichome evolution.</title>
        <authorList>
            <person name="Zhong Y."/>
            <person name="Wu W."/>
            <person name="Sun C."/>
            <person name="Zou P."/>
            <person name="Liu Y."/>
            <person name="Dai S."/>
            <person name="Zhou R."/>
        </authorList>
    </citation>
    <scope>NUCLEOTIDE SEQUENCE [LARGE SCALE GENOMIC DNA]</scope>
</reference>
<evidence type="ECO:0000313" key="2">
    <source>
        <dbReference type="Proteomes" id="UP001057402"/>
    </source>
</evidence>
<comment type="caution">
    <text evidence="1">The sequence shown here is derived from an EMBL/GenBank/DDBJ whole genome shotgun (WGS) entry which is preliminary data.</text>
</comment>
<dbReference type="EMBL" id="CM042881">
    <property type="protein sequence ID" value="KAI4386471.1"/>
    <property type="molecule type" value="Genomic_DNA"/>
</dbReference>
<proteinExistence type="predicted"/>
<accession>A0ACB9S7J5</accession>
<evidence type="ECO:0000313" key="1">
    <source>
        <dbReference type="EMBL" id="KAI4386471.1"/>
    </source>
</evidence>
<organism evidence="1 2">
    <name type="scientific">Melastoma candidum</name>
    <dbReference type="NCBI Taxonomy" id="119954"/>
    <lineage>
        <taxon>Eukaryota</taxon>
        <taxon>Viridiplantae</taxon>
        <taxon>Streptophyta</taxon>
        <taxon>Embryophyta</taxon>
        <taxon>Tracheophyta</taxon>
        <taxon>Spermatophyta</taxon>
        <taxon>Magnoliopsida</taxon>
        <taxon>eudicotyledons</taxon>
        <taxon>Gunneridae</taxon>
        <taxon>Pentapetalae</taxon>
        <taxon>rosids</taxon>
        <taxon>malvids</taxon>
        <taxon>Myrtales</taxon>
        <taxon>Melastomataceae</taxon>
        <taxon>Melastomatoideae</taxon>
        <taxon>Melastomateae</taxon>
        <taxon>Melastoma</taxon>
    </lineage>
</organism>